<accession>A0ABW9FWX7</accession>
<evidence type="ECO:0000256" key="8">
    <source>
        <dbReference type="SAM" id="Phobius"/>
    </source>
</evidence>
<keyword evidence="5 8" id="KW-1133">Transmembrane helix</keyword>
<organism evidence="9 10">
    <name type="scientific">Prescottella soli</name>
    <dbReference type="NCBI Taxonomy" id="1543852"/>
    <lineage>
        <taxon>Bacteria</taxon>
        <taxon>Bacillati</taxon>
        <taxon>Actinomycetota</taxon>
        <taxon>Actinomycetes</taxon>
        <taxon>Mycobacteriales</taxon>
        <taxon>Nocardiaceae</taxon>
        <taxon>Prescottella</taxon>
    </lineage>
</organism>
<evidence type="ECO:0000256" key="6">
    <source>
        <dbReference type="ARBA" id="ARBA00023136"/>
    </source>
</evidence>
<sequence length="403" mass="44268">MGAISLAMIAATILLFTTVDPWMPYTGLFAGGFDLDVYRDGARHAVAGLPLYTDPVIHGLLYTYTPFSTVLFVPFGLLPTGTDKYIWMGINAALLAAIIALCWRMLRYRITVRVVAVSVLLASGCLFLEPVRTTLFFGQINLVLMALVLWDASRGERSRLKGVGVGIAAGIKLTPAYFVLYYLVLRQWRAAAVAVVMIAATVGVGWAVLPRDSWQYWSETFFDSTRIADESHAANQSLRGALARIIGDPAPTWLWLLLVAVAVSVSMWVAARLHRTGETLLSITVAGLTSSVVSPFSWSHHWVWFVPLFVYLAHRALKNSWWWLAIVALFVAAGSWSYRWPDGRVVVGLYLFRPAWAPWDVLVNLYLVAYVAVMGGAAAIAFRRSPATSKTSPSSVPSLPLAA</sequence>
<keyword evidence="4 8" id="KW-0812">Transmembrane</keyword>
<comment type="caution">
    <text evidence="9">The sequence shown here is derived from an EMBL/GenBank/DDBJ whole genome shotgun (WGS) entry which is preliminary data.</text>
</comment>
<evidence type="ECO:0000256" key="7">
    <source>
        <dbReference type="ARBA" id="ARBA00024033"/>
    </source>
</evidence>
<feature type="transmembrane region" description="Helical" evidence="8">
    <location>
        <begin position="135"/>
        <end position="152"/>
    </location>
</feature>
<protein>
    <submittedName>
        <fullName evidence="9">Glycosyltransferase 87 family protein</fullName>
    </submittedName>
</protein>
<comment type="subcellular location">
    <subcellularLocation>
        <location evidence="1">Cell membrane</location>
        <topology evidence="1">Multi-pass membrane protein</topology>
    </subcellularLocation>
</comment>
<feature type="transmembrane region" description="Helical" evidence="8">
    <location>
        <begin position="190"/>
        <end position="209"/>
    </location>
</feature>
<feature type="transmembrane region" description="Helical" evidence="8">
    <location>
        <begin position="361"/>
        <end position="382"/>
    </location>
</feature>
<feature type="transmembrane region" description="Helical" evidence="8">
    <location>
        <begin position="253"/>
        <end position="271"/>
    </location>
</feature>
<evidence type="ECO:0000313" key="10">
    <source>
        <dbReference type="Proteomes" id="UP001629744"/>
    </source>
</evidence>
<feature type="transmembrane region" description="Helical" evidence="8">
    <location>
        <begin position="110"/>
        <end position="129"/>
    </location>
</feature>
<dbReference type="InterPro" id="IPR018584">
    <property type="entry name" value="GT87"/>
</dbReference>
<dbReference type="EMBL" id="JBDLNU010000004">
    <property type="protein sequence ID" value="MFM1729882.1"/>
    <property type="molecule type" value="Genomic_DNA"/>
</dbReference>
<evidence type="ECO:0000256" key="4">
    <source>
        <dbReference type="ARBA" id="ARBA00022692"/>
    </source>
</evidence>
<keyword evidence="3" id="KW-0808">Transferase</keyword>
<keyword evidence="6 8" id="KW-0472">Membrane</keyword>
<reference evidence="9 10" key="1">
    <citation type="submission" date="2023-11" db="EMBL/GenBank/DDBJ databases">
        <authorList>
            <person name="Val-Calvo J."/>
            <person name="Scortti M."/>
            <person name="Vazquez-Boland J."/>
        </authorList>
    </citation>
    <scope>NUCLEOTIDE SEQUENCE [LARGE SCALE GENOMIC DNA]</scope>
    <source>
        <strain evidence="9 10">DSM 46662</strain>
    </source>
</reference>
<dbReference type="RefSeq" id="WP_348603359.1">
    <property type="nucleotide sequence ID" value="NZ_CP157276.1"/>
</dbReference>
<feature type="transmembrane region" description="Helical" evidence="8">
    <location>
        <begin position="321"/>
        <end position="341"/>
    </location>
</feature>
<keyword evidence="10" id="KW-1185">Reference proteome</keyword>
<dbReference type="Proteomes" id="UP001629744">
    <property type="component" value="Unassembled WGS sequence"/>
</dbReference>
<feature type="transmembrane region" description="Helical" evidence="8">
    <location>
        <begin position="164"/>
        <end position="184"/>
    </location>
</feature>
<evidence type="ECO:0000256" key="3">
    <source>
        <dbReference type="ARBA" id="ARBA00022679"/>
    </source>
</evidence>
<evidence type="ECO:0000313" key="9">
    <source>
        <dbReference type="EMBL" id="MFM1729882.1"/>
    </source>
</evidence>
<evidence type="ECO:0000256" key="1">
    <source>
        <dbReference type="ARBA" id="ARBA00004651"/>
    </source>
</evidence>
<dbReference type="Pfam" id="PF09594">
    <property type="entry name" value="GT87"/>
    <property type="match status" value="1"/>
</dbReference>
<keyword evidence="2" id="KW-1003">Cell membrane</keyword>
<feature type="transmembrane region" description="Helical" evidence="8">
    <location>
        <begin position="85"/>
        <end position="103"/>
    </location>
</feature>
<gene>
    <name evidence="9" type="ORF">ABEU19_003400</name>
</gene>
<evidence type="ECO:0000256" key="2">
    <source>
        <dbReference type="ARBA" id="ARBA00022475"/>
    </source>
</evidence>
<comment type="similarity">
    <text evidence="7">Belongs to the glycosyltransferase 87 family.</text>
</comment>
<proteinExistence type="inferred from homology"/>
<name>A0ABW9FWX7_9NOCA</name>
<evidence type="ECO:0000256" key="5">
    <source>
        <dbReference type="ARBA" id="ARBA00022989"/>
    </source>
</evidence>